<dbReference type="Gene3D" id="1.10.357.10">
    <property type="entry name" value="Tetracycline Repressor, domain 2"/>
    <property type="match status" value="1"/>
</dbReference>
<dbReference type="SUPFAM" id="SSF46689">
    <property type="entry name" value="Homeodomain-like"/>
    <property type="match status" value="1"/>
</dbReference>
<dbReference type="InterPro" id="IPR001647">
    <property type="entry name" value="HTH_TetR"/>
</dbReference>
<dbReference type="PANTHER" id="PTHR47506">
    <property type="entry name" value="TRANSCRIPTIONAL REGULATORY PROTEIN"/>
    <property type="match status" value="1"/>
</dbReference>
<keyword evidence="7" id="KW-1185">Reference proteome</keyword>
<feature type="domain" description="HTH tetR-type" evidence="5">
    <location>
        <begin position="6"/>
        <end position="66"/>
    </location>
</feature>
<evidence type="ECO:0000256" key="3">
    <source>
        <dbReference type="ARBA" id="ARBA00023163"/>
    </source>
</evidence>
<evidence type="ECO:0000313" key="7">
    <source>
        <dbReference type="Proteomes" id="UP000317093"/>
    </source>
</evidence>
<sequence length="194" mass="21920">MARPRGFDIDEALEAAMTAFWEHGYEATSLADLMDAMEIQKGSIYKAFGDKHSLFMRALERYSSSVLKQIGGILGSDLSAREQFEHLLEGLVEVCDQPSARRGCMAINSIVELAPHDEEVCQMVHNHYQEVERLYANAIRRGQSLNEFRDDLSAEELAEFFSIYVSGVLARSRAACPREKTQFRADLALKLLLR</sequence>
<keyword evidence="3" id="KW-0804">Transcription</keyword>
<organism evidence="6 7">
    <name type="scientific">Kolteria novifilia</name>
    <dbReference type="NCBI Taxonomy" id="2527975"/>
    <lineage>
        <taxon>Bacteria</taxon>
        <taxon>Pseudomonadati</taxon>
        <taxon>Planctomycetota</taxon>
        <taxon>Planctomycetia</taxon>
        <taxon>Kolteriales</taxon>
        <taxon>Kolteriaceae</taxon>
        <taxon>Kolteria</taxon>
    </lineage>
</organism>
<gene>
    <name evidence="6" type="primary">comR_3</name>
    <name evidence="6" type="ORF">Pan216_49530</name>
</gene>
<evidence type="ECO:0000313" key="6">
    <source>
        <dbReference type="EMBL" id="QDU64065.1"/>
    </source>
</evidence>
<evidence type="ECO:0000256" key="2">
    <source>
        <dbReference type="ARBA" id="ARBA00023125"/>
    </source>
</evidence>
<dbReference type="AlphaFoldDB" id="A0A518BAQ6"/>
<dbReference type="InterPro" id="IPR036271">
    <property type="entry name" value="Tet_transcr_reg_TetR-rel_C_sf"/>
</dbReference>
<dbReference type="InterPro" id="IPR011075">
    <property type="entry name" value="TetR_C"/>
</dbReference>
<accession>A0A518BAQ6</accession>
<feature type="DNA-binding region" description="H-T-H motif" evidence="4">
    <location>
        <begin position="29"/>
        <end position="48"/>
    </location>
</feature>
<dbReference type="EMBL" id="CP036279">
    <property type="protein sequence ID" value="QDU64065.1"/>
    <property type="molecule type" value="Genomic_DNA"/>
</dbReference>
<evidence type="ECO:0000256" key="1">
    <source>
        <dbReference type="ARBA" id="ARBA00023015"/>
    </source>
</evidence>
<dbReference type="Pfam" id="PF00440">
    <property type="entry name" value="TetR_N"/>
    <property type="match status" value="1"/>
</dbReference>
<proteinExistence type="predicted"/>
<dbReference type="RefSeq" id="WP_145261996.1">
    <property type="nucleotide sequence ID" value="NZ_CP036279.1"/>
</dbReference>
<name>A0A518BAQ6_9BACT</name>
<protein>
    <submittedName>
        <fullName evidence="6">HTH-type transcriptional repressor ComR</fullName>
    </submittedName>
</protein>
<dbReference type="PROSITE" id="PS50977">
    <property type="entry name" value="HTH_TETR_2"/>
    <property type="match status" value="1"/>
</dbReference>
<keyword evidence="1" id="KW-0805">Transcription regulation</keyword>
<dbReference type="PANTHER" id="PTHR47506:SF10">
    <property type="entry name" value="TRANSCRIPTIONAL REGULATORY PROTEIN"/>
    <property type="match status" value="1"/>
</dbReference>
<dbReference type="InterPro" id="IPR023772">
    <property type="entry name" value="DNA-bd_HTH_TetR-type_CS"/>
</dbReference>
<dbReference type="InterPro" id="IPR009057">
    <property type="entry name" value="Homeodomain-like_sf"/>
</dbReference>
<dbReference type="GO" id="GO:0003677">
    <property type="term" value="F:DNA binding"/>
    <property type="evidence" value="ECO:0007669"/>
    <property type="project" value="UniProtKB-UniRule"/>
</dbReference>
<dbReference type="Pfam" id="PF16925">
    <property type="entry name" value="TetR_C_13"/>
    <property type="match status" value="1"/>
</dbReference>
<dbReference type="Proteomes" id="UP000317093">
    <property type="component" value="Chromosome"/>
</dbReference>
<keyword evidence="2 4" id="KW-0238">DNA-binding</keyword>
<dbReference type="PROSITE" id="PS01081">
    <property type="entry name" value="HTH_TETR_1"/>
    <property type="match status" value="1"/>
</dbReference>
<evidence type="ECO:0000259" key="5">
    <source>
        <dbReference type="PROSITE" id="PS50977"/>
    </source>
</evidence>
<dbReference type="Gene3D" id="1.10.10.60">
    <property type="entry name" value="Homeodomain-like"/>
    <property type="match status" value="1"/>
</dbReference>
<reference evidence="6 7" key="1">
    <citation type="submission" date="2019-02" db="EMBL/GenBank/DDBJ databases">
        <title>Deep-cultivation of Planctomycetes and their phenomic and genomic characterization uncovers novel biology.</title>
        <authorList>
            <person name="Wiegand S."/>
            <person name="Jogler M."/>
            <person name="Boedeker C."/>
            <person name="Pinto D."/>
            <person name="Vollmers J."/>
            <person name="Rivas-Marin E."/>
            <person name="Kohn T."/>
            <person name="Peeters S.H."/>
            <person name="Heuer A."/>
            <person name="Rast P."/>
            <person name="Oberbeckmann S."/>
            <person name="Bunk B."/>
            <person name="Jeske O."/>
            <person name="Meyerdierks A."/>
            <person name="Storesund J.E."/>
            <person name="Kallscheuer N."/>
            <person name="Luecker S."/>
            <person name="Lage O.M."/>
            <person name="Pohl T."/>
            <person name="Merkel B.J."/>
            <person name="Hornburger P."/>
            <person name="Mueller R.-W."/>
            <person name="Bruemmer F."/>
            <person name="Labrenz M."/>
            <person name="Spormann A.M."/>
            <person name="Op den Camp H."/>
            <person name="Overmann J."/>
            <person name="Amann R."/>
            <person name="Jetten M.S.M."/>
            <person name="Mascher T."/>
            <person name="Medema M.H."/>
            <person name="Devos D.P."/>
            <person name="Kaster A.-K."/>
            <person name="Ovreas L."/>
            <person name="Rohde M."/>
            <person name="Galperin M.Y."/>
            <person name="Jogler C."/>
        </authorList>
    </citation>
    <scope>NUCLEOTIDE SEQUENCE [LARGE SCALE GENOMIC DNA]</scope>
    <source>
        <strain evidence="6 7">Pan216</strain>
    </source>
</reference>
<evidence type="ECO:0000256" key="4">
    <source>
        <dbReference type="PROSITE-ProRule" id="PRU00335"/>
    </source>
</evidence>
<dbReference type="OrthoDB" id="113732at2"/>
<dbReference type="SUPFAM" id="SSF48498">
    <property type="entry name" value="Tetracyclin repressor-like, C-terminal domain"/>
    <property type="match status" value="1"/>
</dbReference>
<dbReference type="KEGG" id="knv:Pan216_49530"/>